<protein>
    <submittedName>
        <fullName evidence="2">Uncharacterized protein</fullName>
    </submittedName>
</protein>
<dbReference type="AlphaFoldDB" id="A0A6B3NNH8"/>
<evidence type="ECO:0000256" key="1">
    <source>
        <dbReference type="SAM" id="MobiDB-lite"/>
    </source>
</evidence>
<dbReference type="EMBL" id="JAAHFQ010000720">
    <property type="protein sequence ID" value="NER31101.1"/>
    <property type="molecule type" value="Genomic_DNA"/>
</dbReference>
<organism evidence="2">
    <name type="scientific">Symploca sp. SIO1C4</name>
    <dbReference type="NCBI Taxonomy" id="2607765"/>
    <lineage>
        <taxon>Bacteria</taxon>
        <taxon>Bacillati</taxon>
        <taxon>Cyanobacteriota</taxon>
        <taxon>Cyanophyceae</taxon>
        <taxon>Coleofasciculales</taxon>
        <taxon>Coleofasciculaceae</taxon>
        <taxon>Symploca</taxon>
    </lineage>
</organism>
<evidence type="ECO:0000313" key="2">
    <source>
        <dbReference type="EMBL" id="NER31101.1"/>
    </source>
</evidence>
<reference evidence="2" key="1">
    <citation type="submission" date="2019-11" db="EMBL/GenBank/DDBJ databases">
        <title>Genomic insights into an expanded diversity of filamentous marine cyanobacteria reveals the extraordinary biosynthetic potential of Moorea and Okeania.</title>
        <authorList>
            <person name="Ferreira Leao T."/>
            <person name="Wang M."/>
            <person name="Moss N."/>
            <person name="Da Silva R."/>
            <person name="Sanders J."/>
            <person name="Nurk S."/>
            <person name="Gurevich A."/>
            <person name="Humphrey G."/>
            <person name="Reher R."/>
            <person name="Zhu Q."/>
            <person name="Belda-Ferre P."/>
            <person name="Glukhov E."/>
            <person name="Rex R."/>
            <person name="Dorrestein P.C."/>
            <person name="Knight R."/>
            <person name="Pevzner P."/>
            <person name="Gerwick W.H."/>
            <person name="Gerwick L."/>
        </authorList>
    </citation>
    <scope>NUCLEOTIDE SEQUENCE</scope>
    <source>
        <strain evidence="2">SIO1C4</strain>
    </source>
</reference>
<proteinExistence type="predicted"/>
<accession>A0A6B3NNH8</accession>
<feature type="region of interest" description="Disordered" evidence="1">
    <location>
        <begin position="1"/>
        <end position="20"/>
    </location>
</feature>
<name>A0A6B3NNH8_9CYAN</name>
<sequence length="434" mass="50694">MDVISENHQSESHLPIKNLSSQTKQAQETIYQFLLELVRTKKTTDVLREFKNLFIDYDCYTSNVAAFQALSTIISANDEQDFHYTLKRSCYILVNNLETVRKYHVIQELVELFSDSKLKKKALSQTLIRHKTWIANFIDSASYHELKLFTTRYDGSSKDHWSHRYASYLLVSQYTNTNNPLEQREAARRRSQKLKDNFKLNLAMYTAHAKSNAPQQQLPPNPTDFGDEVLRFVKRIVAKQGPFSYANVAHIFIEQTKDLSYRCFKHSLQKYLICSVSNQELVKTFNKQLLNKLDKLYENYHDRQLNKCLLLRTCNRVIHYLTVEEQSEPSGLFILLMSQGHALTLVILLLKIVLICPNSRVHLETCIARLIQYYTQFPSDKCQWAINFFEVFHITFAIHADNVKYNLISMNKQKTNDPSAVTLDSYRVFSQLLS</sequence>
<comment type="caution">
    <text evidence="2">The sequence shown here is derived from an EMBL/GenBank/DDBJ whole genome shotgun (WGS) entry which is preliminary data.</text>
</comment>
<gene>
    <name evidence="2" type="ORF">F6J89_26645</name>
</gene>